<feature type="compositionally biased region" description="Acidic residues" evidence="1">
    <location>
        <begin position="169"/>
        <end position="188"/>
    </location>
</feature>
<accession>A0ABR2IAE3</accession>
<evidence type="ECO:0000313" key="2">
    <source>
        <dbReference type="EMBL" id="KAK8859708.1"/>
    </source>
</evidence>
<evidence type="ECO:0000256" key="1">
    <source>
        <dbReference type="SAM" id="MobiDB-lite"/>
    </source>
</evidence>
<protein>
    <recommendedName>
        <fullName evidence="4">F-box domain-containing protein</fullName>
    </recommendedName>
</protein>
<comment type="caution">
    <text evidence="2">The sequence shown here is derived from an EMBL/GenBank/DDBJ whole genome shotgun (WGS) entry which is preliminary data.</text>
</comment>
<keyword evidence="3" id="KW-1185">Reference proteome</keyword>
<evidence type="ECO:0008006" key="4">
    <source>
        <dbReference type="Google" id="ProtNLM"/>
    </source>
</evidence>
<dbReference type="Proteomes" id="UP001390339">
    <property type="component" value="Unassembled WGS sequence"/>
</dbReference>
<dbReference type="EMBL" id="JAPCWZ010000006">
    <property type="protein sequence ID" value="KAK8859708.1"/>
    <property type="molecule type" value="Genomic_DNA"/>
</dbReference>
<proteinExistence type="predicted"/>
<name>A0ABR2IAE3_9PEZI</name>
<feature type="region of interest" description="Disordered" evidence="1">
    <location>
        <begin position="160"/>
        <end position="188"/>
    </location>
</feature>
<evidence type="ECO:0000313" key="3">
    <source>
        <dbReference type="Proteomes" id="UP001390339"/>
    </source>
</evidence>
<gene>
    <name evidence="2" type="ORF">PGQ11_010442</name>
</gene>
<organism evidence="2 3">
    <name type="scientific">Apiospora arundinis</name>
    <dbReference type="NCBI Taxonomy" id="335852"/>
    <lineage>
        <taxon>Eukaryota</taxon>
        <taxon>Fungi</taxon>
        <taxon>Dikarya</taxon>
        <taxon>Ascomycota</taxon>
        <taxon>Pezizomycotina</taxon>
        <taxon>Sordariomycetes</taxon>
        <taxon>Xylariomycetidae</taxon>
        <taxon>Amphisphaeriales</taxon>
        <taxon>Apiosporaceae</taxon>
        <taxon>Apiospora</taxon>
    </lineage>
</organism>
<sequence>MQKLPLEIIDRIVSFLPGGPDAEWTPSRQPFWAPYATISTGFLEAVQHRIWRSLQISNDDLDHLHLEDIAIDIAMAVPIPNLVYLLGYDALGDSLRTCSQRLTCFSVYGVFDEALFWPQAQEANATDLPRWRDMEIIDVHLELNTPSGWWYFVPTEETNYGRPPRDPVEDPEDMPPDNDTADGEGVDPFDQEAKAAYSHSAMEDVPGDEAKGLHLRNVSHDDAMEPLFAAWARALACMPSLRTARLRFDVTFHLIENGEVYDVSLEDWEVIYEAPDCQGGGQWHADLDATEQASRRLIIYNTGGWRPCKDTMNRLLTTGSECWPDTPMVVLAVR</sequence>
<reference evidence="2 3" key="1">
    <citation type="journal article" date="2024" name="IMA Fungus">
        <title>Apiospora arundinis, a panoply of carbohydrate-active enzymes and secondary metabolites.</title>
        <authorList>
            <person name="Sorensen T."/>
            <person name="Petersen C."/>
            <person name="Muurmann A.T."/>
            <person name="Christiansen J.V."/>
            <person name="Brundto M.L."/>
            <person name="Overgaard C.K."/>
            <person name="Boysen A.T."/>
            <person name="Wollenberg R.D."/>
            <person name="Larsen T.O."/>
            <person name="Sorensen J.L."/>
            <person name="Nielsen K.L."/>
            <person name="Sondergaard T.E."/>
        </authorList>
    </citation>
    <scope>NUCLEOTIDE SEQUENCE [LARGE SCALE GENOMIC DNA]</scope>
    <source>
        <strain evidence="2 3">AAU 773</strain>
    </source>
</reference>